<dbReference type="PROSITE" id="PS50931">
    <property type="entry name" value="HTH_LYSR"/>
    <property type="match status" value="1"/>
</dbReference>
<gene>
    <name evidence="6" type="ORF">O1D97_18025</name>
</gene>
<dbReference type="SUPFAM" id="SSF53850">
    <property type="entry name" value="Periplasmic binding protein-like II"/>
    <property type="match status" value="1"/>
</dbReference>
<evidence type="ECO:0000256" key="2">
    <source>
        <dbReference type="ARBA" id="ARBA00023015"/>
    </source>
</evidence>
<evidence type="ECO:0000259" key="5">
    <source>
        <dbReference type="PROSITE" id="PS50931"/>
    </source>
</evidence>
<dbReference type="SUPFAM" id="SSF46785">
    <property type="entry name" value="Winged helix' DNA-binding domain"/>
    <property type="match status" value="1"/>
</dbReference>
<dbReference type="InterPro" id="IPR005119">
    <property type="entry name" value="LysR_subst-bd"/>
</dbReference>
<evidence type="ECO:0000256" key="1">
    <source>
        <dbReference type="ARBA" id="ARBA00009437"/>
    </source>
</evidence>
<accession>A0ABT4JYG8</accession>
<dbReference type="EMBL" id="JAPUBN010000021">
    <property type="protein sequence ID" value="MCZ2723456.1"/>
    <property type="molecule type" value="Genomic_DNA"/>
</dbReference>
<comment type="caution">
    <text evidence="6">The sequence shown here is derived from an EMBL/GenBank/DDBJ whole genome shotgun (WGS) entry which is preliminary data.</text>
</comment>
<keyword evidence="7" id="KW-1185">Reference proteome</keyword>
<dbReference type="Pfam" id="PF03466">
    <property type="entry name" value="LysR_substrate"/>
    <property type="match status" value="1"/>
</dbReference>
<name>A0ABT4JYG8_9GAMM</name>
<proteinExistence type="inferred from homology"/>
<reference evidence="6" key="1">
    <citation type="submission" date="2022-12" db="EMBL/GenBank/DDBJ databases">
        <title>Marinomonas 15G1-11 sp. nov, isolated from marine algae.</title>
        <authorList>
            <person name="Butt M."/>
            <person name="Choi D.G."/>
            <person name="Kim J.M."/>
            <person name="Lee J.K."/>
            <person name="Baek J.H."/>
            <person name="Jeon C.O."/>
        </authorList>
    </citation>
    <scope>NUCLEOTIDE SEQUENCE</scope>
    <source>
        <strain evidence="6">15G1-11</strain>
    </source>
</reference>
<feature type="domain" description="HTH lysR-type" evidence="5">
    <location>
        <begin position="1"/>
        <end position="58"/>
    </location>
</feature>
<dbReference type="PANTHER" id="PTHR30126:SF94">
    <property type="entry name" value="LYSR FAMILY TRANSCRIPTIONAL REGULATOR"/>
    <property type="match status" value="1"/>
</dbReference>
<keyword evidence="4" id="KW-0804">Transcription</keyword>
<evidence type="ECO:0000256" key="3">
    <source>
        <dbReference type="ARBA" id="ARBA00023125"/>
    </source>
</evidence>
<dbReference type="InterPro" id="IPR000847">
    <property type="entry name" value="LysR_HTH_N"/>
</dbReference>
<comment type="similarity">
    <text evidence="1">Belongs to the LysR transcriptional regulatory family.</text>
</comment>
<dbReference type="Gene3D" id="1.10.10.10">
    <property type="entry name" value="Winged helix-like DNA-binding domain superfamily/Winged helix DNA-binding domain"/>
    <property type="match status" value="1"/>
</dbReference>
<organism evidence="6 7">
    <name type="scientific">Marinomonas phaeophyticola</name>
    <dbReference type="NCBI Taxonomy" id="3004091"/>
    <lineage>
        <taxon>Bacteria</taxon>
        <taxon>Pseudomonadati</taxon>
        <taxon>Pseudomonadota</taxon>
        <taxon>Gammaproteobacteria</taxon>
        <taxon>Oceanospirillales</taxon>
        <taxon>Oceanospirillaceae</taxon>
        <taxon>Marinomonas</taxon>
    </lineage>
</organism>
<dbReference type="Proteomes" id="UP001149719">
    <property type="component" value="Unassembled WGS sequence"/>
</dbReference>
<evidence type="ECO:0000313" key="6">
    <source>
        <dbReference type="EMBL" id="MCZ2723456.1"/>
    </source>
</evidence>
<dbReference type="InterPro" id="IPR036390">
    <property type="entry name" value="WH_DNA-bd_sf"/>
</dbReference>
<evidence type="ECO:0000313" key="7">
    <source>
        <dbReference type="Proteomes" id="UP001149719"/>
    </source>
</evidence>
<keyword evidence="2" id="KW-0805">Transcription regulation</keyword>
<dbReference type="InterPro" id="IPR036388">
    <property type="entry name" value="WH-like_DNA-bd_sf"/>
</dbReference>
<dbReference type="PANTHER" id="PTHR30126">
    <property type="entry name" value="HTH-TYPE TRANSCRIPTIONAL REGULATOR"/>
    <property type="match status" value="1"/>
</dbReference>
<protein>
    <submittedName>
        <fullName evidence="6">LysR substrate-binding domain-containing protein</fullName>
    </submittedName>
</protein>
<dbReference type="RefSeq" id="WP_269127576.1">
    <property type="nucleotide sequence ID" value="NZ_JAPUBN010000021.1"/>
</dbReference>
<keyword evidence="3" id="KW-0238">DNA-binding</keyword>
<dbReference type="Pfam" id="PF00126">
    <property type="entry name" value="HTH_1"/>
    <property type="match status" value="1"/>
</dbReference>
<dbReference type="Gene3D" id="3.40.190.10">
    <property type="entry name" value="Periplasmic binding protein-like II"/>
    <property type="match status" value="2"/>
</dbReference>
<evidence type="ECO:0000256" key="4">
    <source>
        <dbReference type="ARBA" id="ARBA00023163"/>
    </source>
</evidence>
<sequence length="291" mass="32457">MDTRFLKSLLAVIETGSIAAAARKENLTAAAVSQRIKALENTLDCQLLTRIGHTAKPTDDCLRILPRLKKVALEVEKIWYDLDATGLSGKLNIGVVSSVLSGLLPRSIQYLAIHTPNLLLKIVPGSSQELYQKLIAQQLDLAIVISPTFELPKVVSEQRLFSEPLCLISYAKYASVEHALNNNLYIQYDKHSWGGAIAYRYVEQIKKSYDFKVNTLCEIDSLESIVLMVKQNMGVSLIPNWEGLDSLAPTVEKIEITESIYARNITLLSHRQSGKDKLIAAFEQALWQSIM</sequence>